<name>S5DP19_9ACTN</name>
<reference evidence="1" key="1">
    <citation type="journal article" date="2013" name="Sci. Rep.">
        <title>Metagenomics uncovers a new group of low GC and ultra-small marine Actinobacteria.</title>
        <authorList>
            <person name="Ghai R."/>
            <person name="Mizuno C.M."/>
            <person name="Picazo A."/>
            <person name="Camacho A."/>
            <person name="Rodriguez-Valera F."/>
        </authorList>
    </citation>
    <scope>NUCLEOTIDE SEQUENCE</scope>
</reference>
<dbReference type="AlphaFoldDB" id="S5DP19"/>
<accession>S5DP19</accession>
<proteinExistence type="predicted"/>
<dbReference type="EMBL" id="KC811127">
    <property type="protein sequence ID" value="AGQ19268.1"/>
    <property type="molecule type" value="Genomic_DNA"/>
</dbReference>
<sequence>MRKVLFLIIINICFIACSNDETVEETESNTSITINEEITWSKGIGNTPEEFVTNWNKLINSISNDEDTISFFSINPDGVNWVSDAQQTLVYQFGKSTAKENIFVLNLNVDNNSVRSIEFFAPTSTSEITSQQTKLFFLMIISISDDSLNKDEREIVLTEIGLYEEVSVPSEYGGVTIKNQIEYEIQPLVVNNQLIGINFYSRIPFG</sequence>
<evidence type="ECO:0000313" key="1">
    <source>
        <dbReference type="EMBL" id="AGQ19268.1"/>
    </source>
</evidence>
<protein>
    <submittedName>
        <fullName evidence="1">MedDCM-OCT-S31-C71-cds10</fullName>
    </submittedName>
</protein>
<organism evidence="1">
    <name type="scientific">Candidatus Actinomarina minuta</name>
    <dbReference type="NCBI Taxonomy" id="1389454"/>
    <lineage>
        <taxon>Bacteria</taxon>
        <taxon>Bacillati</taxon>
        <taxon>Actinomycetota</taxon>
        <taxon>Actinomycetes</taxon>
        <taxon>Candidatus Actinomarinidae</taxon>
        <taxon>Candidatus Actinomarinales</taxon>
        <taxon>Candidatus Actinomarineae</taxon>
        <taxon>Candidatus Actinomarinaceae</taxon>
        <taxon>Candidatus Actinomarina</taxon>
    </lineage>
</organism>